<name>A0A2Z6N4G9_TRISU</name>
<keyword evidence="3" id="KW-1185">Reference proteome</keyword>
<evidence type="ECO:0000313" key="3">
    <source>
        <dbReference type="Proteomes" id="UP000242715"/>
    </source>
</evidence>
<feature type="region of interest" description="Disordered" evidence="1">
    <location>
        <begin position="1"/>
        <end position="62"/>
    </location>
</feature>
<dbReference type="Proteomes" id="UP000242715">
    <property type="component" value="Unassembled WGS sequence"/>
</dbReference>
<gene>
    <name evidence="2" type="ORF">TSUD_276590</name>
</gene>
<sequence>MEDKDKRFHSNPSHSKNFGHYSPPVPADLLEKLAAMKVNTPKETTKDTADPHHQPQPTSQNT</sequence>
<feature type="compositionally biased region" description="Basic and acidic residues" evidence="1">
    <location>
        <begin position="43"/>
        <end position="53"/>
    </location>
</feature>
<proteinExistence type="predicted"/>
<evidence type="ECO:0000313" key="2">
    <source>
        <dbReference type="EMBL" id="GAU38621.1"/>
    </source>
</evidence>
<evidence type="ECO:0000256" key="1">
    <source>
        <dbReference type="SAM" id="MobiDB-lite"/>
    </source>
</evidence>
<dbReference type="AlphaFoldDB" id="A0A2Z6N4G9"/>
<organism evidence="2 3">
    <name type="scientific">Trifolium subterraneum</name>
    <name type="common">Subterranean clover</name>
    <dbReference type="NCBI Taxonomy" id="3900"/>
    <lineage>
        <taxon>Eukaryota</taxon>
        <taxon>Viridiplantae</taxon>
        <taxon>Streptophyta</taxon>
        <taxon>Embryophyta</taxon>
        <taxon>Tracheophyta</taxon>
        <taxon>Spermatophyta</taxon>
        <taxon>Magnoliopsida</taxon>
        <taxon>eudicotyledons</taxon>
        <taxon>Gunneridae</taxon>
        <taxon>Pentapetalae</taxon>
        <taxon>rosids</taxon>
        <taxon>fabids</taxon>
        <taxon>Fabales</taxon>
        <taxon>Fabaceae</taxon>
        <taxon>Papilionoideae</taxon>
        <taxon>50 kb inversion clade</taxon>
        <taxon>NPAAA clade</taxon>
        <taxon>Hologalegina</taxon>
        <taxon>IRL clade</taxon>
        <taxon>Trifolieae</taxon>
        <taxon>Trifolium</taxon>
    </lineage>
</organism>
<accession>A0A2Z6N4G9</accession>
<protein>
    <submittedName>
        <fullName evidence="2">Uncharacterized protein</fullName>
    </submittedName>
</protein>
<dbReference type="EMBL" id="DF973724">
    <property type="protein sequence ID" value="GAU38621.1"/>
    <property type="molecule type" value="Genomic_DNA"/>
</dbReference>
<dbReference type="OrthoDB" id="10520034at2759"/>
<reference evidence="3" key="1">
    <citation type="journal article" date="2017" name="Front. Plant Sci.">
        <title>Climate Clever Clovers: New Paradigm to Reduce the Environmental Footprint of Ruminants by Breeding Low Methanogenic Forages Utilizing Haplotype Variation.</title>
        <authorList>
            <person name="Kaur P."/>
            <person name="Appels R."/>
            <person name="Bayer P.E."/>
            <person name="Keeble-Gagnere G."/>
            <person name="Wang J."/>
            <person name="Hirakawa H."/>
            <person name="Shirasawa K."/>
            <person name="Vercoe P."/>
            <person name="Stefanova K."/>
            <person name="Durmic Z."/>
            <person name="Nichols P."/>
            <person name="Revell C."/>
            <person name="Isobe S.N."/>
            <person name="Edwards D."/>
            <person name="Erskine W."/>
        </authorList>
    </citation>
    <scope>NUCLEOTIDE SEQUENCE [LARGE SCALE GENOMIC DNA]</scope>
    <source>
        <strain evidence="3">cv. Daliak</strain>
    </source>
</reference>